<dbReference type="EMBL" id="JAQMWT010000075">
    <property type="protein sequence ID" value="KAJ8611424.1"/>
    <property type="molecule type" value="Genomic_DNA"/>
</dbReference>
<evidence type="ECO:0000256" key="1">
    <source>
        <dbReference type="SAM" id="SignalP"/>
    </source>
</evidence>
<proteinExistence type="predicted"/>
<protein>
    <submittedName>
        <fullName evidence="2">Uncharacterized protein</fullName>
    </submittedName>
</protein>
<dbReference type="SUPFAM" id="SSF82657">
    <property type="entry name" value="BolA-like"/>
    <property type="match status" value="1"/>
</dbReference>
<feature type="signal peptide" evidence="1">
    <location>
        <begin position="1"/>
        <end position="20"/>
    </location>
</feature>
<accession>A0AAD7UMX3</accession>
<dbReference type="AlphaFoldDB" id="A0AAD7UMX3"/>
<keyword evidence="3" id="KW-1185">Reference proteome</keyword>
<gene>
    <name evidence="2" type="ORF">CTAYLR_009004</name>
</gene>
<name>A0AAD7UMX3_9STRA</name>
<feature type="chain" id="PRO_5041975340" evidence="1">
    <location>
        <begin position="21"/>
        <end position="108"/>
    </location>
</feature>
<organism evidence="2 3">
    <name type="scientific">Chrysophaeum taylorii</name>
    <dbReference type="NCBI Taxonomy" id="2483200"/>
    <lineage>
        <taxon>Eukaryota</taxon>
        <taxon>Sar</taxon>
        <taxon>Stramenopiles</taxon>
        <taxon>Ochrophyta</taxon>
        <taxon>Pelagophyceae</taxon>
        <taxon>Pelagomonadales</taxon>
        <taxon>Pelagomonadaceae</taxon>
        <taxon>Chrysophaeum</taxon>
    </lineage>
</organism>
<comment type="caution">
    <text evidence="2">The sequence shown here is derived from an EMBL/GenBank/DDBJ whole genome shotgun (WGS) entry which is preliminary data.</text>
</comment>
<sequence length="108" mass="11148">MACRVVGLIAAALLSSSISAFVPLGSAPRLETVARAAPLGESTVEAITAKIKETLSAVDLDVTSADGDPNGAHVSIRVQAVYKCIKEYMDTGLIHAVDELRTIAPGEA</sequence>
<dbReference type="InterPro" id="IPR036065">
    <property type="entry name" value="BolA-like_sf"/>
</dbReference>
<dbReference type="Proteomes" id="UP001230188">
    <property type="component" value="Unassembled WGS sequence"/>
</dbReference>
<evidence type="ECO:0000313" key="2">
    <source>
        <dbReference type="EMBL" id="KAJ8611424.1"/>
    </source>
</evidence>
<evidence type="ECO:0000313" key="3">
    <source>
        <dbReference type="Proteomes" id="UP001230188"/>
    </source>
</evidence>
<reference evidence="2" key="1">
    <citation type="submission" date="2023-01" db="EMBL/GenBank/DDBJ databases">
        <title>Metagenome sequencing of chrysophaentin producing Chrysophaeum taylorii.</title>
        <authorList>
            <person name="Davison J."/>
            <person name="Bewley C."/>
        </authorList>
    </citation>
    <scope>NUCLEOTIDE SEQUENCE</scope>
    <source>
        <strain evidence="2">NIES-1699</strain>
    </source>
</reference>
<keyword evidence="1" id="KW-0732">Signal</keyword>